<dbReference type="InterPro" id="IPR001279">
    <property type="entry name" value="Metallo-B-lactamas"/>
</dbReference>
<dbReference type="Proteomes" id="UP000295302">
    <property type="component" value="Unassembled WGS sequence"/>
</dbReference>
<evidence type="ECO:0000256" key="1">
    <source>
        <dbReference type="ARBA" id="ARBA00007749"/>
    </source>
</evidence>
<protein>
    <submittedName>
        <fullName evidence="6">MBL fold metallo-hydrolase</fullName>
    </submittedName>
</protein>
<dbReference type="PANTHER" id="PTHR42978:SF6">
    <property type="entry name" value="QUORUM-QUENCHING LACTONASE YTNP-RELATED"/>
    <property type="match status" value="1"/>
</dbReference>
<dbReference type="SUPFAM" id="SSF56281">
    <property type="entry name" value="Metallo-hydrolase/oxidoreductase"/>
    <property type="match status" value="1"/>
</dbReference>
<dbReference type="GO" id="GO:0046872">
    <property type="term" value="F:metal ion binding"/>
    <property type="evidence" value="ECO:0007669"/>
    <property type="project" value="UniProtKB-KW"/>
</dbReference>
<accession>A0A4R4YP16</accession>
<evidence type="ECO:0000256" key="2">
    <source>
        <dbReference type="ARBA" id="ARBA00022723"/>
    </source>
</evidence>
<evidence type="ECO:0000313" key="6">
    <source>
        <dbReference type="EMBL" id="TDD46821.1"/>
    </source>
</evidence>
<comment type="caution">
    <text evidence="6">The sequence shown here is derived from an EMBL/GenBank/DDBJ whole genome shotgun (WGS) entry which is preliminary data.</text>
</comment>
<dbReference type="InterPro" id="IPR051013">
    <property type="entry name" value="MBL_superfamily_lactonases"/>
</dbReference>
<name>A0A4R4YP16_9ACTN</name>
<dbReference type="GO" id="GO:0016787">
    <property type="term" value="F:hydrolase activity"/>
    <property type="evidence" value="ECO:0007669"/>
    <property type="project" value="UniProtKB-KW"/>
</dbReference>
<feature type="domain" description="Metallo-beta-lactamase" evidence="5">
    <location>
        <begin position="64"/>
        <end position="269"/>
    </location>
</feature>
<keyword evidence="2" id="KW-0479">Metal-binding</keyword>
<reference evidence="6 7" key="1">
    <citation type="submission" date="2019-03" db="EMBL/GenBank/DDBJ databases">
        <title>Draft genome sequences of novel Actinobacteria.</title>
        <authorList>
            <person name="Sahin N."/>
            <person name="Ay H."/>
            <person name="Saygin H."/>
        </authorList>
    </citation>
    <scope>NUCLEOTIDE SEQUENCE [LARGE SCALE GENOMIC DNA]</scope>
    <source>
        <strain evidence="6 7">CH32</strain>
    </source>
</reference>
<dbReference type="Gene3D" id="3.60.15.10">
    <property type="entry name" value="Ribonuclease Z/Hydroxyacylglutathione hydrolase-like"/>
    <property type="match status" value="1"/>
</dbReference>
<sequence length="291" mass="31298">MSAVDDRLHRTSPVRSLRLGDVTVTYVPDGEVRLKPYGWLPQSTELDWRDDAAYLAEDGNLVASVGGLLVEHHGRALLIDAGLGPVSRPDDPGNPMIGLVRGGDLLDNLAELGRRPADVEAVAITHLHFDHVGWVVHPGPGGGAAFPEAAYLVSAPEWEHRHLSAIEGARVGEFDAMASRVRTFGDGEEVFPGVRTMFTPGHTIGNTSYVIASGGLRLVVFGDVMHSPVQIRHPDWPVGADLDPVQAATSRRRVLAELLRPDTLGYGGHFADVVFGRLTETLAGLSWQPAL</sequence>
<keyword evidence="7" id="KW-1185">Reference proteome</keyword>
<gene>
    <name evidence="6" type="ORF">E1286_19520</name>
</gene>
<dbReference type="AlphaFoldDB" id="A0A4R4YP16"/>
<evidence type="ECO:0000313" key="7">
    <source>
        <dbReference type="Proteomes" id="UP000295302"/>
    </source>
</evidence>
<comment type="similarity">
    <text evidence="1">Belongs to the metallo-beta-lactamase superfamily.</text>
</comment>
<dbReference type="EMBL" id="SMKQ01000055">
    <property type="protein sequence ID" value="TDD46821.1"/>
    <property type="molecule type" value="Genomic_DNA"/>
</dbReference>
<dbReference type="CDD" id="cd07720">
    <property type="entry name" value="OPHC2-like_MBL-fold"/>
    <property type="match status" value="1"/>
</dbReference>
<dbReference type="RefSeq" id="WP_132614508.1">
    <property type="nucleotide sequence ID" value="NZ_SMKQ01000055.1"/>
</dbReference>
<dbReference type="Pfam" id="PF00753">
    <property type="entry name" value="Lactamase_B"/>
    <property type="match status" value="1"/>
</dbReference>
<keyword evidence="4" id="KW-0862">Zinc</keyword>
<proteinExistence type="inferred from homology"/>
<organism evidence="6 7">
    <name type="scientific">Nonomuraea terrae</name>
    <dbReference type="NCBI Taxonomy" id="2530383"/>
    <lineage>
        <taxon>Bacteria</taxon>
        <taxon>Bacillati</taxon>
        <taxon>Actinomycetota</taxon>
        <taxon>Actinomycetes</taxon>
        <taxon>Streptosporangiales</taxon>
        <taxon>Streptosporangiaceae</taxon>
        <taxon>Nonomuraea</taxon>
    </lineage>
</organism>
<dbReference type="PANTHER" id="PTHR42978">
    <property type="entry name" value="QUORUM-QUENCHING LACTONASE YTNP-RELATED-RELATED"/>
    <property type="match status" value="1"/>
</dbReference>
<evidence type="ECO:0000256" key="4">
    <source>
        <dbReference type="ARBA" id="ARBA00022833"/>
    </source>
</evidence>
<keyword evidence="3 6" id="KW-0378">Hydrolase</keyword>
<dbReference type="SMART" id="SM00849">
    <property type="entry name" value="Lactamase_B"/>
    <property type="match status" value="1"/>
</dbReference>
<evidence type="ECO:0000259" key="5">
    <source>
        <dbReference type="SMART" id="SM00849"/>
    </source>
</evidence>
<evidence type="ECO:0000256" key="3">
    <source>
        <dbReference type="ARBA" id="ARBA00022801"/>
    </source>
</evidence>
<dbReference type="InterPro" id="IPR036866">
    <property type="entry name" value="RibonucZ/Hydroxyglut_hydro"/>
</dbReference>
<dbReference type="OrthoDB" id="5177904at2"/>